<evidence type="ECO:0000259" key="14">
    <source>
        <dbReference type="Pfam" id="PF00520"/>
    </source>
</evidence>
<keyword evidence="8" id="KW-0406">Ion transport</keyword>
<dbReference type="PANTHER" id="PTHR47143:SF1">
    <property type="entry name" value="ION_TRANS DOMAIN-CONTAINING PROTEIN"/>
    <property type="match status" value="1"/>
</dbReference>
<dbReference type="PROSITE" id="PS50297">
    <property type="entry name" value="ANK_REP_REGION"/>
    <property type="match status" value="6"/>
</dbReference>
<evidence type="ECO:0000256" key="9">
    <source>
        <dbReference type="ARBA" id="ARBA00023136"/>
    </source>
</evidence>
<reference evidence="15 16" key="1">
    <citation type="submission" date="2024-11" db="EMBL/GenBank/DDBJ databases">
        <title>Adaptive evolution of stress response genes in parasites aligns with host niche diversity.</title>
        <authorList>
            <person name="Hahn C."/>
            <person name="Resl P."/>
        </authorList>
    </citation>
    <scope>NUCLEOTIDE SEQUENCE [LARGE SCALE GENOMIC DNA]</scope>
    <source>
        <strain evidence="15">EGGRZ-B1_66</strain>
        <tissue evidence="15">Body</tissue>
    </source>
</reference>
<evidence type="ECO:0000256" key="13">
    <source>
        <dbReference type="SAM" id="Phobius"/>
    </source>
</evidence>
<keyword evidence="5" id="KW-0677">Repeat</keyword>
<dbReference type="Gene3D" id="1.10.287.70">
    <property type="match status" value="1"/>
</dbReference>
<dbReference type="InterPro" id="IPR002110">
    <property type="entry name" value="Ankyrin_rpt"/>
</dbReference>
<dbReference type="GO" id="GO:0034220">
    <property type="term" value="P:monoatomic ion transmembrane transport"/>
    <property type="evidence" value="ECO:0007669"/>
    <property type="project" value="UniProtKB-KW"/>
</dbReference>
<dbReference type="InterPro" id="IPR036770">
    <property type="entry name" value="Ankyrin_rpt-contain_sf"/>
</dbReference>
<feature type="repeat" description="ANK" evidence="12">
    <location>
        <begin position="230"/>
        <end position="262"/>
    </location>
</feature>
<evidence type="ECO:0000256" key="5">
    <source>
        <dbReference type="ARBA" id="ARBA00022737"/>
    </source>
</evidence>
<dbReference type="Pfam" id="PF00520">
    <property type="entry name" value="Ion_trans"/>
    <property type="match status" value="1"/>
</dbReference>
<dbReference type="InterPro" id="IPR052076">
    <property type="entry name" value="TRP_cation_channel"/>
</dbReference>
<feature type="transmembrane region" description="Helical" evidence="13">
    <location>
        <begin position="873"/>
        <end position="894"/>
    </location>
</feature>
<dbReference type="InterPro" id="IPR005821">
    <property type="entry name" value="Ion_trans_dom"/>
</dbReference>
<keyword evidence="11" id="KW-0407">Ion channel</keyword>
<dbReference type="Proteomes" id="UP001626550">
    <property type="component" value="Unassembled WGS sequence"/>
</dbReference>
<feature type="repeat" description="ANK" evidence="12">
    <location>
        <begin position="336"/>
        <end position="368"/>
    </location>
</feature>
<dbReference type="SUPFAM" id="SSF48403">
    <property type="entry name" value="Ankyrin repeat"/>
    <property type="match status" value="3"/>
</dbReference>
<comment type="caution">
    <text evidence="15">The sequence shown here is derived from an EMBL/GenBank/DDBJ whole genome shotgun (WGS) entry which is preliminary data.</text>
</comment>
<gene>
    <name evidence="15" type="ORF">Ciccas_000046</name>
</gene>
<sequence>MTFASLKQKKAQLIEYCVEGNLEDMRKFRKDNPADEEMVLKSNCAHQAAGYGHIEILEYLVKEFGADKIVNKTDSNGWKPIQYAVRRKINKMSNDDLELFGTKIKGLIGDSLDTEIIEKMDDPDFSFHPTLKYLMQTMIHVTQPEDHTKLETDFVNALKRAIGHNNFDAVLEIIKHFYKGNNADLSKILENKDESENGWTLLHMAAFHGFEEIVEALLYYGAGICPMDNKKWTPFHHAVSEGHLRVVRGLMNYAQDNRIQDVLKGSTESSYTPIHLAIINGHCEIVKYLLDEGVELPLVKNHDDTCLHLACQSNDVQLFNLIFDKDETALNKRNRLGQSPLHNAAIYDCDVIAEQLIEKGANLEIRDYKKQTPLFLAMEFHSTKTLQKLLKNEASFRTMDISMKTCIFVAVEKNRPQALKILLDKSLQTEDFSTLVNQGDSNNCTPLHIAAGNGGIEAVKLLLESKKINTLAREYQGKTALHLAAQNGHLKVMEMLLDNTPRLLDKPDINYDTALHKAAQAGHVSVVEFLLQKKSKFTKRNKSNRSALDLAARNGHLDVIPIIVMQINNKYDSDTTREILSIALRSACEKNQGDAVKLLIKMGADPSSNSLEVALDNYARDAVEAILLSEKWKSALMTRESRYYDTPLRKIIREMPDLAIIVFDRSVEIKNGIIDITHDDFECTYHLDLIEDTFTEWSLDIHHKNQSKSIKQYPKLRANIRQLLNSLYGEDTAIKTELPYHSDSSLIYNNHILSVICKHKRKDLIHHKVVKTLVKYKWLTVGLPTFLFNLILYVLFLGLLTLYMINRIPPYMLSYNETTAKFDSYEMTCNRLLNENKSTCYNACGGASGILLVTMCIIHLAKEFYQLICARKRYINLENIMELFLYVSSILLVYDFDQCNGLRKDWQWQMGTVTIFVAWMNLILFIRKFSSYGAYTILFFRIFERFLSYILLYSLFIFSFGIAFYALLRNQLAFSSLGEALMKTSVMTIGEMDFATVFYNRFSEDIPLPIENQVPYVGLTYLFWIVFLILMCIIFINMMIAMTVDDMNEVQRDIEFCRLRMQSSFSLKMEQFLPQQFLQYFLKTSFTWKPNTKFRYFSLNSLLKHLYPPAPDSQLLYRILSMDKSSDFQKLQYLKPENASEEH</sequence>
<keyword evidence="10" id="KW-0325">Glycoprotein</keyword>
<name>A0ABD2QPA7_9PLAT</name>
<evidence type="ECO:0000256" key="12">
    <source>
        <dbReference type="PROSITE-ProRule" id="PRU00023"/>
    </source>
</evidence>
<evidence type="ECO:0000313" key="15">
    <source>
        <dbReference type="EMBL" id="KAL3321290.1"/>
    </source>
</evidence>
<feature type="repeat" description="ANK" evidence="12">
    <location>
        <begin position="476"/>
        <end position="499"/>
    </location>
</feature>
<evidence type="ECO:0000313" key="16">
    <source>
        <dbReference type="Proteomes" id="UP001626550"/>
    </source>
</evidence>
<feature type="transmembrane region" description="Helical" evidence="13">
    <location>
        <begin position="906"/>
        <end position="926"/>
    </location>
</feature>
<feature type="repeat" description="ANK" evidence="12">
    <location>
        <begin position="510"/>
        <end position="542"/>
    </location>
</feature>
<evidence type="ECO:0000256" key="2">
    <source>
        <dbReference type="ARBA" id="ARBA00022448"/>
    </source>
</evidence>
<evidence type="ECO:0000256" key="3">
    <source>
        <dbReference type="ARBA" id="ARBA00022606"/>
    </source>
</evidence>
<feature type="domain" description="Ion transport" evidence="14">
    <location>
        <begin position="849"/>
        <end position="1052"/>
    </location>
</feature>
<feature type="repeat" description="ANK" evidence="12">
    <location>
        <begin position="442"/>
        <end position="464"/>
    </location>
</feature>
<accession>A0ABD2QPA7</accession>
<proteinExistence type="predicted"/>
<dbReference type="Pfam" id="PF13637">
    <property type="entry name" value="Ank_4"/>
    <property type="match status" value="1"/>
</dbReference>
<dbReference type="Gene3D" id="1.25.40.20">
    <property type="entry name" value="Ankyrin repeat-containing domain"/>
    <property type="match status" value="4"/>
</dbReference>
<keyword evidence="9 13" id="KW-0472">Membrane</keyword>
<dbReference type="PANTHER" id="PTHR47143">
    <property type="entry name" value="TRANSIENT RECEPTOR POTENTIAL CATION CHANNEL PROTEIN PAINLESS"/>
    <property type="match status" value="1"/>
</dbReference>
<feature type="transmembrane region" description="Helical" evidence="13">
    <location>
        <begin position="778"/>
        <end position="805"/>
    </location>
</feature>
<dbReference type="Pfam" id="PF00023">
    <property type="entry name" value="Ank"/>
    <property type="match status" value="1"/>
</dbReference>
<evidence type="ECO:0000256" key="6">
    <source>
        <dbReference type="ARBA" id="ARBA00022989"/>
    </source>
</evidence>
<keyword evidence="4 13" id="KW-0812">Transmembrane</keyword>
<keyword evidence="16" id="KW-1185">Reference proteome</keyword>
<dbReference type="AlphaFoldDB" id="A0ABD2QPA7"/>
<dbReference type="GO" id="GO:0016020">
    <property type="term" value="C:membrane"/>
    <property type="evidence" value="ECO:0007669"/>
    <property type="project" value="UniProtKB-SubCell"/>
</dbReference>
<keyword evidence="6 13" id="KW-1133">Transmembrane helix</keyword>
<protein>
    <recommendedName>
        <fullName evidence="14">Ion transport domain-containing protein</fullName>
    </recommendedName>
</protein>
<evidence type="ECO:0000256" key="4">
    <source>
        <dbReference type="ARBA" id="ARBA00022692"/>
    </source>
</evidence>
<feature type="transmembrane region" description="Helical" evidence="13">
    <location>
        <begin position="946"/>
        <end position="968"/>
    </location>
</feature>
<keyword evidence="3" id="KW-0716">Sensory transduction</keyword>
<feature type="repeat" description="ANK" evidence="12">
    <location>
        <begin position="197"/>
        <end position="229"/>
    </location>
</feature>
<evidence type="ECO:0000256" key="10">
    <source>
        <dbReference type="ARBA" id="ARBA00023180"/>
    </source>
</evidence>
<dbReference type="EMBL" id="JBJKFK010000002">
    <property type="protein sequence ID" value="KAL3321290.1"/>
    <property type="molecule type" value="Genomic_DNA"/>
</dbReference>
<comment type="subcellular location">
    <subcellularLocation>
        <location evidence="1">Membrane</location>
        <topology evidence="1">Multi-pass membrane protein</topology>
    </subcellularLocation>
</comment>
<organism evidence="15 16">
    <name type="scientific">Cichlidogyrus casuarinus</name>
    <dbReference type="NCBI Taxonomy" id="1844966"/>
    <lineage>
        <taxon>Eukaryota</taxon>
        <taxon>Metazoa</taxon>
        <taxon>Spiralia</taxon>
        <taxon>Lophotrochozoa</taxon>
        <taxon>Platyhelminthes</taxon>
        <taxon>Monogenea</taxon>
        <taxon>Monopisthocotylea</taxon>
        <taxon>Dactylogyridea</taxon>
        <taxon>Ancyrocephalidae</taxon>
        <taxon>Cichlidogyrus</taxon>
    </lineage>
</organism>
<dbReference type="SMART" id="SM00248">
    <property type="entry name" value="ANK"/>
    <property type="match status" value="15"/>
</dbReference>
<keyword evidence="7 12" id="KW-0040">ANK repeat</keyword>
<evidence type="ECO:0000256" key="1">
    <source>
        <dbReference type="ARBA" id="ARBA00004141"/>
    </source>
</evidence>
<dbReference type="PROSITE" id="PS50088">
    <property type="entry name" value="ANK_REPEAT"/>
    <property type="match status" value="7"/>
</dbReference>
<evidence type="ECO:0000256" key="7">
    <source>
        <dbReference type="ARBA" id="ARBA00023043"/>
    </source>
</evidence>
<feature type="repeat" description="ANK" evidence="12">
    <location>
        <begin position="269"/>
        <end position="301"/>
    </location>
</feature>
<keyword evidence="2" id="KW-0813">Transport</keyword>
<feature type="transmembrane region" description="Helical" evidence="13">
    <location>
        <begin position="1021"/>
        <end position="1044"/>
    </location>
</feature>
<evidence type="ECO:0000256" key="8">
    <source>
        <dbReference type="ARBA" id="ARBA00023065"/>
    </source>
</evidence>
<dbReference type="Pfam" id="PF12796">
    <property type="entry name" value="Ank_2"/>
    <property type="match status" value="4"/>
</dbReference>
<dbReference type="PRINTS" id="PR01415">
    <property type="entry name" value="ANKYRIN"/>
</dbReference>
<evidence type="ECO:0000256" key="11">
    <source>
        <dbReference type="ARBA" id="ARBA00023303"/>
    </source>
</evidence>